<keyword evidence="4" id="KW-1185">Reference proteome</keyword>
<dbReference type="EMBL" id="OX465077">
    <property type="protein sequence ID" value="CAI9269581.1"/>
    <property type="molecule type" value="Genomic_DNA"/>
</dbReference>
<dbReference type="GO" id="GO:0043531">
    <property type="term" value="F:ADP binding"/>
    <property type="evidence" value="ECO:0007669"/>
    <property type="project" value="InterPro"/>
</dbReference>
<keyword evidence="1" id="KW-0433">Leucine-rich repeat</keyword>
<evidence type="ECO:0000313" key="4">
    <source>
        <dbReference type="Proteomes" id="UP001177003"/>
    </source>
</evidence>
<dbReference type="InterPro" id="IPR002182">
    <property type="entry name" value="NB-ARC"/>
</dbReference>
<dbReference type="InterPro" id="IPR042197">
    <property type="entry name" value="Apaf_helical"/>
</dbReference>
<dbReference type="PANTHER" id="PTHR11017:SF313">
    <property type="entry name" value="TIR DOMAIN, P-LOOP CONTAINING NUCLEOSIDE TRIPHOSPHATE HYDROLASE"/>
    <property type="match status" value="1"/>
</dbReference>
<organism evidence="3 4">
    <name type="scientific">Lactuca saligna</name>
    <name type="common">Willowleaf lettuce</name>
    <dbReference type="NCBI Taxonomy" id="75948"/>
    <lineage>
        <taxon>Eukaryota</taxon>
        <taxon>Viridiplantae</taxon>
        <taxon>Streptophyta</taxon>
        <taxon>Embryophyta</taxon>
        <taxon>Tracheophyta</taxon>
        <taxon>Spermatophyta</taxon>
        <taxon>Magnoliopsida</taxon>
        <taxon>eudicotyledons</taxon>
        <taxon>Gunneridae</taxon>
        <taxon>Pentapetalae</taxon>
        <taxon>asterids</taxon>
        <taxon>campanulids</taxon>
        <taxon>Asterales</taxon>
        <taxon>Asteraceae</taxon>
        <taxon>Cichorioideae</taxon>
        <taxon>Cichorieae</taxon>
        <taxon>Lactucinae</taxon>
        <taxon>Lactuca</taxon>
    </lineage>
</organism>
<proteinExistence type="predicted"/>
<dbReference type="AlphaFoldDB" id="A0AA35YDI0"/>
<dbReference type="PANTHER" id="PTHR11017">
    <property type="entry name" value="LEUCINE-RICH REPEAT-CONTAINING PROTEIN"/>
    <property type="match status" value="1"/>
</dbReference>
<dbReference type="InterPro" id="IPR044974">
    <property type="entry name" value="Disease_R_plants"/>
</dbReference>
<sequence>MENSIKFITSWLKDASSHSIDIITIFGMAGIGKTSLAKYVYGLHFHEFDTSNFIENINRRCEKRDGLLDLQKQLYDDISKRSSVQAHDTSIYTSMIEKAVSCKKLFLVLDDIGSLDQLDALLGSKSFHPGTKIIITTKDAWLTKSCALFKTHVQPKHEMYELKVLSEINSQRLFSFHAFMCNDPKKGYEEASEKLVKYCQGHSMALKVLGKSLHNRDVTYWEGYIEGLKKENGSPINNVLRMSFDSLPFKNDKDLFKHIACFF</sequence>
<gene>
    <name evidence="3" type="ORF">LSALG_LOCUS9950</name>
</gene>
<protein>
    <recommendedName>
        <fullName evidence="2">NB-ARC domain-containing protein</fullName>
    </recommendedName>
</protein>
<dbReference type="InterPro" id="IPR027417">
    <property type="entry name" value="P-loop_NTPase"/>
</dbReference>
<dbReference type="SUPFAM" id="SSF52540">
    <property type="entry name" value="P-loop containing nucleoside triphosphate hydrolases"/>
    <property type="match status" value="1"/>
</dbReference>
<evidence type="ECO:0000259" key="2">
    <source>
        <dbReference type="Pfam" id="PF00931"/>
    </source>
</evidence>
<dbReference type="Pfam" id="PF00931">
    <property type="entry name" value="NB-ARC"/>
    <property type="match status" value="1"/>
</dbReference>
<accession>A0AA35YDI0</accession>
<dbReference type="PRINTS" id="PR00364">
    <property type="entry name" value="DISEASERSIST"/>
</dbReference>
<name>A0AA35YDI0_LACSI</name>
<dbReference type="GO" id="GO:0006952">
    <property type="term" value="P:defense response"/>
    <property type="evidence" value="ECO:0007669"/>
    <property type="project" value="InterPro"/>
</dbReference>
<reference evidence="3" key="1">
    <citation type="submission" date="2023-04" db="EMBL/GenBank/DDBJ databases">
        <authorList>
            <person name="Vijverberg K."/>
            <person name="Xiong W."/>
            <person name="Schranz E."/>
        </authorList>
    </citation>
    <scope>NUCLEOTIDE SEQUENCE</scope>
</reference>
<feature type="domain" description="NB-ARC" evidence="2">
    <location>
        <begin position="4"/>
        <end position="180"/>
    </location>
</feature>
<dbReference type="Gene3D" id="1.10.8.430">
    <property type="entry name" value="Helical domain of apoptotic protease-activating factors"/>
    <property type="match status" value="1"/>
</dbReference>
<dbReference type="Proteomes" id="UP001177003">
    <property type="component" value="Chromosome 1"/>
</dbReference>
<evidence type="ECO:0000313" key="3">
    <source>
        <dbReference type="EMBL" id="CAI9269581.1"/>
    </source>
</evidence>
<dbReference type="Gene3D" id="3.40.50.300">
    <property type="entry name" value="P-loop containing nucleotide triphosphate hydrolases"/>
    <property type="match status" value="1"/>
</dbReference>
<evidence type="ECO:0000256" key="1">
    <source>
        <dbReference type="ARBA" id="ARBA00022614"/>
    </source>
</evidence>